<gene>
    <name evidence="1" type="ORF">RM539_15495</name>
</gene>
<dbReference type="PROSITE" id="PS51257">
    <property type="entry name" value="PROKAR_LIPOPROTEIN"/>
    <property type="match status" value="1"/>
</dbReference>
<protein>
    <recommendedName>
        <fullName evidence="3">TonB C-terminal domain-containing protein</fullName>
    </recommendedName>
</protein>
<reference evidence="1 2" key="1">
    <citation type="submission" date="2023-09" db="EMBL/GenBank/DDBJ databases">
        <authorList>
            <person name="Rey-Velasco X."/>
        </authorList>
    </citation>
    <scope>NUCLEOTIDE SEQUENCE [LARGE SCALE GENOMIC DNA]</scope>
    <source>
        <strain evidence="1 2">F117</strain>
    </source>
</reference>
<comment type="caution">
    <text evidence="1">The sequence shown here is derived from an EMBL/GenBank/DDBJ whole genome shotgun (WGS) entry which is preliminary data.</text>
</comment>
<evidence type="ECO:0000313" key="1">
    <source>
        <dbReference type="EMBL" id="MDT0677987.1"/>
    </source>
</evidence>
<keyword evidence="2" id="KW-1185">Reference proteome</keyword>
<evidence type="ECO:0000313" key="2">
    <source>
        <dbReference type="Proteomes" id="UP001262582"/>
    </source>
</evidence>
<name>A0ABU3D8Z0_9FLAO</name>
<dbReference type="EMBL" id="JAVRHK010000014">
    <property type="protein sequence ID" value="MDT0677987.1"/>
    <property type="molecule type" value="Genomic_DNA"/>
</dbReference>
<dbReference type="Proteomes" id="UP001262582">
    <property type="component" value="Unassembled WGS sequence"/>
</dbReference>
<evidence type="ECO:0008006" key="3">
    <source>
        <dbReference type="Google" id="ProtNLM"/>
    </source>
</evidence>
<dbReference type="RefSeq" id="WP_311504327.1">
    <property type="nucleotide sequence ID" value="NZ_JAVRHK010000014.1"/>
</dbReference>
<proteinExistence type="predicted"/>
<sequence>MKRILLLVFPLLILTACNFETKKISSEEVLDQETRTLNWKEVDEYPAFEDCQQETELTKAKDCFENKVAKTIYAYLAKQQPVVTESIDDTLYLYLEISKQGRPKIDSIVSIDTTLTNELPKIEEWLYQSIDSLPKIYPASKRGIPVSTVFKMPVLIKAE</sequence>
<accession>A0ABU3D8Z0</accession>
<organism evidence="1 2">
    <name type="scientific">Autumnicola musiva</name>
    <dbReference type="NCBI Taxonomy" id="3075589"/>
    <lineage>
        <taxon>Bacteria</taxon>
        <taxon>Pseudomonadati</taxon>
        <taxon>Bacteroidota</taxon>
        <taxon>Flavobacteriia</taxon>
        <taxon>Flavobacteriales</taxon>
        <taxon>Flavobacteriaceae</taxon>
        <taxon>Autumnicola</taxon>
    </lineage>
</organism>